<name>A0ACB8M081_CITSI</name>
<proteinExistence type="predicted"/>
<accession>A0ACB8M081</accession>
<evidence type="ECO:0000313" key="2">
    <source>
        <dbReference type="Proteomes" id="UP000829398"/>
    </source>
</evidence>
<keyword evidence="2" id="KW-1185">Reference proteome</keyword>
<organism evidence="1 2">
    <name type="scientific">Citrus sinensis</name>
    <name type="common">Sweet orange</name>
    <name type="synonym">Citrus aurantium var. sinensis</name>
    <dbReference type="NCBI Taxonomy" id="2711"/>
    <lineage>
        <taxon>Eukaryota</taxon>
        <taxon>Viridiplantae</taxon>
        <taxon>Streptophyta</taxon>
        <taxon>Embryophyta</taxon>
        <taxon>Tracheophyta</taxon>
        <taxon>Spermatophyta</taxon>
        <taxon>Magnoliopsida</taxon>
        <taxon>eudicotyledons</taxon>
        <taxon>Gunneridae</taxon>
        <taxon>Pentapetalae</taxon>
        <taxon>rosids</taxon>
        <taxon>malvids</taxon>
        <taxon>Sapindales</taxon>
        <taxon>Rutaceae</taxon>
        <taxon>Aurantioideae</taxon>
        <taxon>Citrus</taxon>
    </lineage>
</organism>
<sequence>MSLQRDGGSLARPPVLDGTNYAYWKQIMEIYLTAIDERVWQCVLTGYTPPIKIDEDGVASPKPVREWTNDELDASGYNVKGLNAIVNGVNVFQHQLISACKTSKAAWDILQNLVGGLIVHNDSSKHESNIIDASTSESSHLAPCKEDTDSRLDTIVQHINQNNDSDSNVSDIDINDKKAFHESYKMMFAKWEEVYNENVTLMTQVSNLLDDKAKLESEVIHYKSLLTDKDNQLLAMTTELENTKKSLKMMSSGTQMLYHILSLGKSSLDHHGLRYQHGKDSNSQGTNAAFLMLMEIAFLEGHRSSNHRYKLTSSIVCHKTTLDDTELWHQKLGHLNYKLLARIVKTCAVKGVPMLKKKQPGICSSCQSGKQQRARIKPFRIKQHQRCYNYFIWILWDQCKLKVWLEKVFGSTSSYHVHEFVSQMKKEFEMSMVGELTYFLGLQVKQMENEIFVNQSKYVKSLVKRFGLDSAKHLRTPMSTNAKLTVDHSGSSVDPSLYRSMIGSLLYLTASRLDICFSIGVCARYQANPKESHLAAVKRIIRFVSGIVNDGIWYTNDTNSSLAGYSDADWAGNIDDRKSTTGGCFYLGNNLVSWHSKKQSSISFSTAEAEYIAAGSCCTQLVWMIQMLADYGMVQDTLTMFCDNTSAINISKNHVQHCRTKHIDIRHHFIRDLVESKTVPLEYIDIKKQLADICTKALDSKRFESLRKALVMIVCLDSYLVIRPQIYADTMLNTGESSHAHSNPKRRPTLTPYLCSGCGRSHKIHILDDDEDFDPKFGQIPPEESMHSSDSDSMESDPSEDSFHSGPSSFDPRITTNVAIVHAAIIDHQPPPHTPSRAVTSGAPPSTLRDLPTFVATFDRSSPPSASFAPNLVHLEATILKQGQDIANLSTRLAWPNCMQNYFPFVIF</sequence>
<evidence type="ECO:0000313" key="1">
    <source>
        <dbReference type="EMBL" id="KAH9779116.1"/>
    </source>
</evidence>
<gene>
    <name evidence="1" type="ORF">KPL71_007601</name>
</gene>
<reference evidence="2" key="1">
    <citation type="journal article" date="2023" name="Hortic. Res.">
        <title>A chromosome-level phased genome enabling allele-level studies in sweet orange: a case study on citrus Huanglongbing tolerance.</title>
        <authorList>
            <person name="Wu B."/>
            <person name="Yu Q."/>
            <person name="Deng Z."/>
            <person name="Duan Y."/>
            <person name="Luo F."/>
            <person name="Gmitter F. Jr."/>
        </authorList>
    </citation>
    <scope>NUCLEOTIDE SEQUENCE [LARGE SCALE GENOMIC DNA]</scope>
    <source>
        <strain evidence="2">cv. Valencia</strain>
    </source>
</reference>
<comment type="caution">
    <text evidence="1">The sequence shown here is derived from an EMBL/GenBank/DDBJ whole genome shotgun (WGS) entry which is preliminary data.</text>
</comment>
<dbReference type="EMBL" id="CM039172">
    <property type="protein sequence ID" value="KAH9779116.1"/>
    <property type="molecule type" value="Genomic_DNA"/>
</dbReference>
<protein>
    <submittedName>
        <fullName evidence="1">Uncharacterized protein</fullName>
    </submittedName>
</protein>
<dbReference type="Proteomes" id="UP000829398">
    <property type="component" value="Chromosome 3"/>
</dbReference>